<name>A0A9W9F8E2_9EURO</name>
<evidence type="ECO:0000313" key="6">
    <source>
        <dbReference type="Proteomes" id="UP001141434"/>
    </source>
</evidence>
<organism evidence="5 6">
    <name type="scientific">Penicillium alfredii</name>
    <dbReference type="NCBI Taxonomy" id="1506179"/>
    <lineage>
        <taxon>Eukaryota</taxon>
        <taxon>Fungi</taxon>
        <taxon>Dikarya</taxon>
        <taxon>Ascomycota</taxon>
        <taxon>Pezizomycotina</taxon>
        <taxon>Eurotiomycetes</taxon>
        <taxon>Eurotiomycetidae</taxon>
        <taxon>Eurotiales</taxon>
        <taxon>Aspergillaceae</taxon>
        <taxon>Penicillium</taxon>
    </lineage>
</organism>
<keyword evidence="2" id="KW-0804">Transcription</keyword>
<dbReference type="OrthoDB" id="4703at2759"/>
<keyword evidence="6" id="KW-1185">Reference proteome</keyword>
<protein>
    <recommendedName>
        <fullName evidence="7">Transcription factor TFIIIC complex subunit Tfc6</fullName>
    </recommendedName>
</protein>
<evidence type="ECO:0008006" key="7">
    <source>
        <dbReference type="Google" id="ProtNLM"/>
    </source>
</evidence>
<proteinExistence type="predicted"/>
<dbReference type="AlphaFoldDB" id="A0A9W9F8E2"/>
<accession>A0A9W9F8E2</accession>
<dbReference type="InterPro" id="IPR015943">
    <property type="entry name" value="WD40/YVTN_repeat-like_dom_sf"/>
</dbReference>
<gene>
    <name evidence="5" type="ORF">NUU61_004843</name>
</gene>
<dbReference type="Proteomes" id="UP001141434">
    <property type="component" value="Unassembled WGS sequence"/>
</dbReference>
<dbReference type="RefSeq" id="XP_056511038.1">
    <property type="nucleotide sequence ID" value="XM_056655425.1"/>
</dbReference>
<dbReference type="Gene3D" id="2.130.10.10">
    <property type="entry name" value="YVTN repeat-like/Quinoprotein amine dehydrogenase"/>
    <property type="match status" value="1"/>
</dbReference>
<dbReference type="GO" id="GO:0006383">
    <property type="term" value="P:transcription by RNA polymerase III"/>
    <property type="evidence" value="ECO:0007669"/>
    <property type="project" value="TreeGrafter"/>
</dbReference>
<dbReference type="PANTHER" id="PTHR15052">
    <property type="entry name" value="RNA POLYMERASE III TRANSCRIPTION INITIATION FACTOR COMPLEX SUBUNIT"/>
    <property type="match status" value="1"/>
</dbReference>
<reference evidence="5" key="1">
    <citation type="submission" date="2022-11" db="EMBL/GenBank/DDBJ databases">
        <authorList>
            <person name="Petersen C."/>
        </authorList>
    </citation>
    <scope>NUCLEOTIDE SEQUENCE</scope>
    <source>
        <strain evidence="5">IBT 34128</strain>
    </source>
</reference>
<dbReference type="PANTHER" id="PTHR15052:SF2">
    <property type="entry name" value="GENERAL TRANSCRIPTION FACTOR 3C POLYPEPTIDE 2"/>
    <property type="match status" value="1"/>
</dbReference>
<feature type="compositionally biased region" description="Acidic residues" evidence="4">
    <location>
        <begin position="50"/>
        <end position="94"/>
    </location>
</feature>
<keyword evidence="3" id="KW-0539">Nucleus</keyword>
<evidence type="ECO:0000256" key="1">
    <source>
        <dbReference type="ARBA" id="ARBA00004123"/>
    </source>
</evidence>
<dbReference type="GeneID" id="81394593"/>
<dbReference type="GO" id="GO:0000127">
    <property type="term" value="C:transcription factor TFIIIC complex"/>
    <property type="evidence" value="ECO:0007669"/>
    <property type="project" value="TreeGrafter"/>
</dbReference>
<comment type="caution">
    <text evidence="5">The sequence shown here is derived from an EMBL/GenBank/DDBJ whole genome shotgun (WGS) entry which is preliminary data.</text>
</comment>
<dbReference type="InterPro" id="IPR052416">
    <property type="entry name" value="GTF3C_component"/>
</dbReference>
<evidence type="ECO:0000256" key="2">
    <source>
        <dbReference type="ARBA" id="ARBA00023163"/>
    </source>
</evidence>
<comment type="subcellular location">
    <subcellularLocation>
        <location evidence="1">Nucleus</location>
    </subcellularLocation>
</comment>
<evidence type="ECO:0000256" key="3">
    <source>
        <dbReference type="ARBA" id="ARBA00023242"/>
    </source>
</evidence>
<dbReference type="SUPFAM" id="SSF50978">
    <property type="entry name" value="WD40 repeat-like"/>
    <property type="match status" value="1"/>
</dbReference>
<evidence type="ECO:0000313" key="5">
    <source>
        <dbReference type="EMBL" id="KAJ5095487.1"/>
    </source>
</evidence>
<dbReference type="EMBL" id="JAPMSZ010000007">
    <property type="protein sequence ID" value="KAJ5095487.1"/>
    <property type="molecule type" value="Genomic_DNA"/>
</dbReference>
<dbReference type="GO" id="GO:0005634">
    <property type="term" value="C:nucleus"/>
    <property type="evidence" value="ECO:0007669"/>
    <property type="project" value="UniProtKB-SubCell"/>
</dbReference>
<feature type="region of interest" description="Disordered" evidence="4">
    <location>
        <begin position="1"/>
        <end position="112"/>
    </location>
</feature>
<sequence length="717" mass="80668">MPARRSARATGPRIVYTEDPFQSAGISDGSDGEARTPKVKGKRARKDDSASDEEFVAVSNEEVDDAMEDDEQEGETAGNDDEVSGDGDDMEIDEIGGNAKRAATSHPRFRKRHRDGTVAMAADQTHSRGIFDPKEHVSKSMHYTLAFGPDERDMIAAIYVRDRWTRGLDSTFPSRSSLEQAWEGPDYRYGPNFGVDPDDVQTERTRGWNWYYDRDLGERFRKRQRIETIKETEARRVYLPPKKENHTVLLGPVDNQQPFPLAHHESLDFGEAWGERKTRDPRDEETHKIREGWILNLGHRVLCKAWAPHQDGLTQYLAAVTPITDEQKKDYIPPEGESSSFQPSQPYPSALQLWEFKGKKSGTYTNTLDMNTKPKLRLVLCSDWGDIRRIAWCPVAREKRDEDEEEAEKTIGLLAGVWGDGKLRVLDIKVRRGSEETEFVKVHSPVFEAKPPSTVCTCIAWLSPSDIAVGCGNGFVAIWSIVPSSEPNPHPYFYYPVHESFVLNIASAYPAHPHLITTISMDGETRLWSIIDPRSDSVSTVRMRLASPHLSYSPMLQSFCANDENDFARVLPVRRFFTSNTIGKLPSSISTLAPCSFWHPFIMYGGTGGEVMATNPLRRLLYPKEQLCQQMWFTHDWSQGPVGSSGVSRFHEGYQAEKQSLARNLVGENRPVSVTITTIYDEGTHVTALAWNPNRPCAAWASAALGCGLVRVEDLAM</sequence>
<reference evidence="5" key="2">
    <citation type="journal article" date="2023" name="IMA Fungus">
        <title>Comparative genomic study of the Penicillium genus elucidates a diverse pangenome and 15 lateral gene transfer events.</title>
        <authorList>
            <person name="Petersen C."/>
            <person name="Sorensen T."/>
            <person name="Nielsen M.R."/>
            <person name="Sondergaard T.E."/>
            <person name="Sorensen J.L."/>
            <person name="Fitzpatrick D.A."/>
            <person name="Frisvad J.C."/>
            <person name="Nielsen K.L."/>
        </authorList>
    </citation>
    <scope>NUCLEOTIDE SEQUENCE</scope>
    <source>
        <strain evidence="5">IBT 34128</strain>
    </source>
</reference>
<evidence type="ECO:0000256" key="4">
    <source>
        <dbReference type="SAM" id="MobiDB-lite"/>
    </source>
</evidence>
<dbReference type="InterPro" id="IPR036322">
    <property type="entry name" value="WD40_repeat_dom_sf"/>
</dbReference>